<feature type="transmembrane region" description="Helical" evidence="2">
    <location>
        <begin position="60"/>
        <end position="78"/>
    </location>
</feature>
<evidence type="ECO:0000313" key="6">
    <source>
        <dbReference type="Proteomes" id="UP000069912"/>
    </source>
</evidence>
<dbReference type="GeneID" id="92903019"/>
<reference evidence="4 6" key="1">
    <citation type="journal article" date="2016" name="Genome Announc.">
        <title>Complete Genome Sequences of Aerococcus christensenii CCUG 28831T, Aerococcus sanguinicola CCUG 43001T, Aerococcus urinae CCUG 36881T, Aerococcus urinaeequi CCUG 28094T, Aerococcus urinaehominis CCUG 42038 BT, and Aerococcus viridans CCUG 4311T.</title>
        <authorList>
            <person name="Carkaci D."/>
            <person name="Dargis R."/>
            <person name="Nielsen X.C."/>
            <person name="Skovgaard O."/>
            <person name="Fuursted K."/>
            <person name="Christensen J.J."/>
        </authorList>
    </citation>
    <scope>NUCLEOTIDE SEQUENCE [LARGE SCALE GENOMIC DNA]</scope>
    <source>
        <strain evidence="4 6">CCUG43001</strain>
    </source>
</reference>
<evidence type="ECO:0000313" key="7">
    <source>
        <dbReference type="Proteomes" id="UP000234239"/>
    </source>
</evidence>
<protein>
    <submittedName>
        <fullName evidence="5">CPBP family intramembrane metalloprotease</fullName>
    </submittedName>
</protein>
<keyword evidence="2" id="KW-0472">Membrane</keyword>
<keyword evidence="6" id="KW-1185">Reference proteome</keyword>
<dbReference type="EMBL" id="PKGY01000003">
    <property type="protein sequence ID" value="PKZ21493.1"/>
    <property type="molecule type" value="Genomic_DNA"/>
</dbReference>
<dbReference type="InterPro" id="IPR052710">
    <property type="entry name" value="CAAX_protease"/>
</dbReference>
<feature type="transmembrane region" description="Helical" evidence="2">
    <location>
        <begin position="249"/>
        <end position="266"/>
    </location>
</feature>
<dbReference type="OrthoDB" id="8607342at2"/>
<dbReference type="Proteomes" id="UP000069912">
    <property type="component" value="Chromosome"/>
</dbReference>
<reference evidence="6" key="2">
    <citation type="submission" date="2016-01" db="EMBL/GenBank/DDBJ databases">
        <title>Six Aerococcus type strain genome sequencing and assembly using PacBio and Illumina Hiseq.</title>
        <authorList>
            <person name="Carkaci D."/>
            <person name="Dargis R."/>
            <person name="Nielsen X.C."/>
            <person name="Skovgaard O."/>
            <person name="Fuursted K."/>
            <person name="Christensen J.J."/>
        </authorList>
    </citation>
    <scope>NUCLEOTIDE SEQUENCE [LARGE SCALE GENOMIC DNA]</scope>
    <source>
        <strain evidence="6">CCUG43001</strain>
    </source>
</reference>
<evidence type="ECO:0000256" key="2">
    <source>
        <dbReference type="SAM" id="Phobius"/>
    </source>
</evidence>
<feature type="transmembrane region" description="Helical" evidence="2">
    <location>
        <begin position="12"/>
        <end position="40"/>
    </location>
</feature>
<dbReference type="KEGG" id="asan:AWM72_02915"/>
<evidence type="ECO:0000313" key="4">
    <source>
        <dbReference type="EMBL" id="AMB93776.1"/>
    </source>
</evidence>
<keyword evidence="5" id="KW-0482">Metalloprotease</keyword>
<keyword evidence="5" id="KW-0378">Hydrolase</keyword>
<gene>
    <name evidence="4" type="ORF">AWM72_02915</name>
    <name evidence="5" type="ORF">CYJ28_06180</name>
</gene>
<organism evidence="4 6">
    <name type="scientific">Aerococcus sanguinicola</name>
    <dbReference type="NCBI Taxonomy" id="119206"/>
    <lineage>
        <taxon>Bacteria</taxon>
        <taxon>Bacillati</taxon>
        <taxon>Bacillota</taxon>
        <taxon>Bacilli</taxon>
        <taxon>Lactobacillales</taxon>
        <taxon>Aerococcaceae</taxon>
        <taxon>Aerococcus</taxon>
    </lineage>
</organism>
<feature type="transmembrane region" description="Helical" evidence="2">
    <location>
        <begin position="292"/>
        <end position="310"/>
    </location>
</feature>
<keyword evidence="2" id="KW-0812">Transmembrane</keyword>
<accession>A0A109RD12</accession>
<evidence type="ECO:0000259" key="3">
    <source>
        <dbReference type="Pfam" id="PF02517"/>
    </source>
</evidence>
<sequence>MKEKHLSVRENMVRSIGVAFAYSAMMFIGVFIYMILYLLVRAWLIGDFSVDQATTDTMETGWPYLIACGLSFLLLTYLHRKQPIVWKRADAPQMTGKRFGQLLAVFMMGQLVFTALANLGESLANVLGYTILPEVEMASAGSPSLSMFFYASFVGPILEEMAFRGTIMPYLVKHGRLFAITISAFFFGLMHLNIIQSPFAFLIGLVLGYVSLTYGLFWAVVLHIVNNFVFGDLLFQLLSPFSPAVQDGVNQAISVVFFILGAWVLYQHREAIKDYLQTYRTAPGTYRRALDYWPFILYTALALFQMITSLQQI</sequence>
<dbReference type="EMBL" id="CP014160">
    <property type="protein sequence ID" value="AMB93776.1"/>
    <property type="molecule type" value="Genomic_DNA"/>
</dbReference>
<dbReference type="PANTHER" id="PTHR36435:SF1">
    <property type="entry name" value="CAAX AMINO TERMINAL PROTEASE FAMILY PROTEIN"/>
    <property type="match status" value="1"/>
</dbReference>
<comment type="similarity">
    <text evidence="1">Belongs to the UPF0177 family.</text>
</comment>
<feature type="transmembrane region" description="Helical" evidence="2">
    <location>
        <begin position="177"/>
        <end position="210"/>
    </location>
</feature>
<dbReference type="RefSeq" id="WP_067972889.1">
    <property type="nucleotide sequence ID" value="NZ_CAJHKN010000003.1"/>
</dbReference>
<keyword evidence="2" id="KW-1133">Transmembrane helix</keyword>
<dbReference type="GO" id="GO:0006508">
    <property type="term" value="P:proteolysis"/>
    <property type="evidence" value="ECO:0007669"/>
    <property type="project" value="UniProtKB-KW"/>
</dbReference>
<dbReference type="GO" id="GO:0004175">
    <property type="term" value="F:endopeptidase activity"/>
    <property type="evidence" value="ECO:0007669"/>
    <property type="project" value="UniProtKB-ARBA"/>
</dbReference>
<dbReference type="PANTHER" id="PTHR36435">
    <property type="entry name" value="SLR1288 PROTEIN"/>
    <property type="match status" value="1"/>
</dbReference>
<proteinExistence type="inferred from homology"/>
<name>A0A109RD12_9LACT</name>
<feature type="transmembrane region" description="Helical" evidence="2">
    <location>
        <begin position="99"/>
        <end position="117"/>
    </location>
</feature>
<dbReference type="InterPro" id="IPR003675">
    <property type="entry name" value="Rce1/LyrA-like_dom"/>
</dbReference>
<dbReference type="Proteomes" id="UP000234239">
    <property type="component" value="Unassembled WGS sequence"/>
</dbReference>
<dbReference type="GO" id="GO:0080120">
    <property type="term" value="P:CAAX-box protein maturation"/>
    <property type="evidence" value="ECO:0007669"/>
    <property type="project" value="UniProtKB-ARBA"/>
</dbReference>
<dbReference type="GO" id="GO:0008237">
    <property type="term" value="F:metallopeptidase activity"/>
    <property type="evidence" value="ECO:0007669"/>
    <property type="project" value="UniProtKB-KW"/>
</dbReference>
<dbReference type="AlphaFoldDB" id="A0A109RD12"/>
<feature type="domain" description="CAAX prenyl protease 2/Lysostaphin resistance protein A-like" evidence="3">
    <location>
        <begin position="144"/>
        <end position="229"/>
    </location>
</feature>
<dbReference type="Pfam" id="PF02517">
    <property type="entry name" value="Rce1-like"/>
    <property type="match status" value="1"/>
</dbReference>
<keyword evidence="5" id="KW-0645">Protease</keyword>
<reference evidence="5 7" key="3">
    <citation type="submission" date="2017-12" db="EMBL/GenBank/DDBJ databases">
        <title>Phylogenetic diversity of female urinary microbiome.</title>
        <authorList>
            <person name="Thomas-White K."/>
            <person name="Wolfe A.J."/>
        </authorList>
    </citation>
    <scope>NUCLEOTIDE SEQUENCE [LARGE SCALE GENOMIC DNA]</scope>
    <source>
        <strain evidence="5 7">UMB0139</strain>
    </source>
</reference>
<evidence type="ECO:0000313" key="5">
    <source>
        <dbReference type="EMBL" id="PKZ21493.1"/>
    </source>
</evidence>
<evidence type="ECO:0000256" key="1">
    <source>
        <dbReference type="ARBA" id="ARBA00009067"/>
    </source>
</evidence>